<keyword evidence="2" id="KW-1185">Reference proteome</keyword>
<dbReference type="Proteomes" id="UP001064048">
    <property type="component" value="Chromosome 12"/>
</dbReference>
<proteinExistence type="predicted"/>
<sequence>MAGNNIEEVECFEDTLEVRFIGRMTCVFKGSATADAKTNSASEVPPEFLIKHPLQNTWSLWFYDNDRNKTWEENLIELTTFDTVEDFWRLYHHIKLPSELRQGHDYAVFKQGIRPMWEDDANKMGGRWLISLEKKQRNSDLDRFWLDVPDLATYVDHEAHQVAMRKRRQPEQDSDIRHELKEFRKDIMSLLTDFTIAQNEKLLAMREDIRSEIRDQLRIVTSLSESVMENIRPPAIVVRFTQRRRKNELLAAVRARRGLTTSDIGLPGPAAAVYVGDHLTPVNKLLLKQARQLKLEHNYSYLWVLLLIGENFENPDEICGAVVNVRPKLDKIGIWTADASRQQATVEIGRKLKDQLGIHGKIGFQVHRDTMVKHSSATKNLYTV</sequence>
<organism evidence="1 2">
    <name type="scientific">Choristoneura fumiferana</name>
    <name type="common">Spruce budworm moth</name>
    <name type="synonym">Archips fumiferana</name>
    <dbReference type="NCBI Taxonomy" id="7141"/>
    <lineage>
        <taxon>Eukaryota</taxon>
        <taxon>Metazoa</taxon>
        <taxon>Ecdysozoa</taxon>
        <taxon>Arthropoda</taxon>
        <taxon>Hexapoda</taxon>
        <taxon>Insecta</taxon>
        <taxon>Pterygota</taxon>
        <taxon>Neoptera</taxon>
        <taxon>Endopterygota</taxon>
        <taxon>Lepidoptera</taxon>
        <taxon>Glossata</taxon>
        <taxon>Ditrysia</taxon>
        <taxon>Tortricoidea</taxon>
        <taxon>Tortricidae</taxon>
        <taxon>Tortricinae</taxon>
        <taxon>Choristoneura</taxon>
    </lineage>
</organism>
<gene>
    <name evidence="1" type="ORF">MSG28_007771</name>
</gene>
<evidence type="ECO:0000313" key="1">
    <source>
        <dbReference type="EMBL" id="KAI8429266.1"/>
    </source>
</evidence>
<dbReference type="EMBL" id="CM046112">
    <property type="protein sequence ID" value="KAI8429266.1"/>
    <property type="molecule type" value="Genomic_DNA"/>
</dbReference>
<reference evidence="1 2" key="1">
    <citation type="journal article" date="2022" name="Genome Biol. Evol.">
        <title>The Spruce Budworm Genome: Reconstructing the Evolutionary History of Antifreeze Proteins.</title>
        <authorList>
            <person name="Beliveau C."/>
            <person name="Gagne P."/>
            <person name="Picq S."/>
            <person name="Vernygora O."/>
            <person name="Keeling C.I."/>
            <person name="Pinkney K."/>
            <person name="Doucet D."/>
            <person name="Wen F."/>
            <person name="Johnston J.S."/>
            <person name="Maaroufi H."/>
            <person name="Boyle B."/>
            <person name="Laroche J."/>
            <person name="Dewar K."/>
            <person name="Juretic N."/>
            <person name="Blackburn G."/>
            <person name="Nisole A."/>
            <person name="Brunet B."/>
            <person name="Brandao M."/>
            <person name="Lumley L."/>
            <person name="Duan J."/>
            <person name="Quan G."/>
            <person name="Lucarotti C.J."/>
            <person name="Roe A.D."/>
            <person name="Sperling F.A.H."/>
            <person name="Levesque R.C."/>
            <person name="Cusson M."/>
        </authorList>
    </citation>
    <scope>NUCLEOTIDE SEQUENCE [LARGE SCALE GENOMIC DNA]</scope>
    <source>
        <strain evidence="1">Glfc:IPQL:Cfum</strain>
    </source>
</reference>
<protein>
    <submittedName>
        <fullName evidence="1">Uncharacterized protein</fullName>
    </submittedName>
</protein>
<evidence type="ECO:0000313" key="2">
    <source>
        <dbReference type="Proteomes" id="UP001064048"/>
    </source>
</evidence>
<name>A0ACC0JYD8_CHOFU</name>
<accession>A0ACC0JYD8</accession>
<comment type="caution">
    <text evidence="1">The sequence shown here is derived from an EMBL/GenBank/DDBJ whole genome shotgun (WGS) entry which is preliminary data.</text>
</comment>